<evidence type="ECO:0000313" key="10">
    <source>
        <dbReference type="Proteomes" id="UP001567538"/>
    </source>
</evidence>
<keyword evidence="10" id="KW-1185">Reference proteome</keyword>
<dbReference type="AlphaFoldDB" id="A0ABD1IHY5"/>
<dbReference type="Pfam" id="PF04844">
    <property type="entry name" value="Ovate"/>
    <property type="match status" value="1"/>
</dbReference>
<dbReference type="PANTHER" id="PTHR33057:SF82">
    <property type="entry name" value="TRANSCRIPTION REPRESSOR OFP5"/>
    <property type="match status" value="1"/>
</dbReference>
<evidence type="ECO:0000256" key="3">
    <source>
        <dbReference type="ARBA" id="ARBA00023015"/>
    </source>
</evidence>
<reference evidence="9 10" key="1">
    <citation type="submission" date="2024-06" db="EMBL/GenBank/DDBJ databases">
        <title>A chromosome level genome sequence of Diviner's sage (Salvia divinorum).</title>
        <authorList>
            <person name="Ford S.A."/>
            <person name="Ro D.-K."/>
            <person name="Ness R.W."/>
            <person name="Phillips M.A."/>
        </authorList>
    </citation>
    <scope>NUCLEOTIDE SEQUENCE [LARGE SCALE GENOMIC DNA]</scope>
    <source>
        <strain evidence="9">SAF-2024a</strain>
        <tissue evidence="9">Leaf</tissue>
    </source>
</reference>
<evidence type="ECO:0000256" key="1">
    <source>
        <dbReference type="ARBA" id="ARBA00004123"/>
    </source>
</evidence>
<keyword evidence="5 6" id="KW-0539">Nucleus</keyword>
<protein>
    <recommendedName>
        <fullName evidence="6">Transcription repressor</fullName>
    </recommendedName>
    <alternativeName>
        <fullName evidence="6">Ovate family protein</fullName>
    </alternativeName>
</protein>
<accession>A0ABD1IHY5</accession>
<dbReference type="Proteomes" id="UP001567538">
    <property type="component" value="Unassembled WGS sequence"/>
</dbReference>
<gene>
    <name evidence="9" type="ORF">AAHA92_02917</name>
</gene>
<proteinExistence type="predicted"/>
<evidence type="ECO:0000313" key="9">
    <source>
        <dbReference type="EMBL" id="KAL1567438.1"/>
    </source>
</evidence>
<evidence type="ECO:0000256" key="5">
    <source>
        <dbReference type="ARBA" id="ARBA00023242"/>
    </source>
</evidence>
<organism evidence="9 10">
    <name type="scientific">Salvia divinorum</name>
    <name type="common">Maria pastora</name>
    <name type="synonym">Diviner's sage</name>
    <dbReference type="NCBI Taxonomy" id="28513"/>
    <lineage>
        <taxon>Eukaryota</taxon>
        <taxon>Viridiplantae</taxon>
        <taxon>Streptophyta</taxon>
        <taxon>Embryophyta</taxon>
        <taxon>Tracheophyta</taxon>
        <taxon>Spermatophyta</taxon>
        <taxon>Magnoliopsida</taxon>
        <taxon>eudicotyledons</taxon>
        <taxon>Gunneridae</taxon>
        <taxon>Pentapetalae</taxon>
        <taxon>asterids</taxon>
        <taxon>lamiids</taxon>
        <taxon>Lamiales</taxon>
        <taxon>Lamiaceae</taxon>
        <taxon>Nepetoideae</taxon>
        <taxon>Mentheae</taxon>
        <taxon>Salviinae</taxon>
        <taxon>Salvia</taxon>
        <taxon>Salvia subgen. Calosphace</taxon>
    </lineage>
</organism>
<comment type="caution">
    <text evidence="9">The sequence shown here is derived from an EMBL/GenBank/DDBJ whole genome shotgun (WGS) entry which is preliminary data.</text>
</comment>
<name>A0ABD1IHY5_SALDI</name>
<comment type="subcellular location">
    <subcellularLocation>
        <location evidence="1 6">Nucleus</location>
    </subcellularLocation>
</comment>
<dbReference type="PANTHER" id="PTHR33057">
    <property type="entry name" value="TRANSCRIPTION REPRESSOR OFP7-RELATED"/>
    <property type="match status" value="1"/>
</dbReference>
<evidence type="ECO:0000256" key="6">
    <source>
        <dbReference type="RuleBase" id="RU367028"/>
    </source>
</evidence>
<evidence type="ECO:0000256" key="7">
    <source>
        <dbReference type="SAM" id="MobiDB-lite"/>
    </source>
</evidence>
<dbReference type="NCBIfam" id="TIGR01568">
    <property type="entry name" value="A_thal_3678"/>
    <property type="match status" value="1"/>
</dbReference>
<dbReference type="PROSITE" id="PS51754">
    <property type="entry name" value="OVATE"/>
    <property type="match status" value="1"/>
</dbReference>
<sequence>MKWWTNRSPSLITRLFSKFNRNPSKKTNTHYSNVLDFPSPNSSFYRDEGRFYSFDEDDPYWRISFSDDKIQPRRSTGGINPLWQEDPDMFPGFQRLGLAEAEAPMRNFSEMVSDIKRMRESRGRKQKGKERSGEDNHGAGEKRKPKFGQENRIDRRRLGDIKVKTRVRRTRASKASSPRNECKIRALEEIRKARTKAKKRAPNEGDTVFNSVVVVKSSLDPRTDFKDSMVAMILEKGIGHPDDLEDLLACYLTLNSNVYHDLIISVFTQVWVELNGDPFVKNVSYCNC</sequence>
<evidence type="ECO:0000259" key="8">
    <source>
        <dbReference type="PROSITE" id="PS51754"/>
    </source>
</evidence>
<dbReference type="GO" id="GO:0045892">
    <property type="term" value="P:negative regulation of DNA-templated transcription"/>
    <property type="evidence" value="ECO:0007669"/>
    <property type="project" value="UniProtKB-UniRule"/>
</dbReference>
<evidence type="ECO:0000256" key="2">
    <source>
        <dbReference type="ARBA" id="ARBA00022491"/>
    </source>
</evidence>
<comment type="function">
    <text evidence="6">Transcriptional repressor that regulates multiple aspects of plant growth and development.</text>
</comment>
<dbReference type="EMBL" id="JBEAFC010000002">
    <property type="protein sequence ID" value="KAL1567438.1"/>
    <property type="molecule type" value="Genomic_DNA"/>
</dbReference>
<dbReference type="InterPro" id="IPR038933">
    <property type="entry name" value="Ovate"/>
</dbReference>
<dbReference type="GO" id="GO:0005634">
    <property type="term" value="C:nucleus"/>
    <property type="evidence" value="ECO:0007669"/>
    <property type="project" value="UniProtKB-SubCell"/>
</dbReference>
<keyword evidence="4 6" id="KW-0804">Transcription</keyword>
<feature type="domain" description="OVATE" evidence="8">
    <location>
        <begin position="214"/>
        <end position="273"/>
    </location>
</feature>
<keyword evidence="2 6" id="KW-0678">Repressor</keyword>
<feature type="region of interest" description="Disordered" evidence="7">
    <location>
        <begin position="119"/>
        <end position="155"/>
    </location>
</feature>
<dbReference type="InterPro" id="IPR006458">
    <property type="entry name" value="Ovate_C"/>
</dbReference>
<evidence type="ECO:0000256" key="4">
    <source>
        <dbReference type="ARBA" id="ARBA00023163"/>
    </source>
</evidence>
<keyword evidence="3 6" id="KW-0805">Transcription regulation</keyword>